<keyword evidence="8" id="KW-0800">Toxin</keyword>
<dbReference type="Gene3D" id="3.40.50.1010">
    <property type="entry name" value="5'-nuclease"/>
    <property type="match status" value="1"/>
</dbReference>
<proteinExistence type="inferred from homology"/>
<dbReference type="EMBL" id="CP051206">
    <property type="protein sequence ID" value="QJB43769.1"/>
    <property type="molecule type" value="Genomic_DNA"/>
</dbReference>
<protein>
    <recommendedName>
        <fullName evidence="8">Ribonuclease VapC</fullName>
        <shortName evidence="8">RNase VapC</shortName>
        <ecNumber evidence="8">3.1.-.-</ecNumber>
    </recommendedName>
    <alternativeName>
        <fullName evidence="8">Toxin VapC</fullName>
    </alternativeName>
</protein>
<evidence type="ECO:0000256" key="5">
    <source>
        <dbReference type="ARBA" id="ARBA00022801"/>
    </source>
</evidence>
<feature type="domain" description="PIN" evidence="9">
    <location>
        <begin position="5"/>
        <end position="122"/>
    </location>
</feature>
<evidence type="ECO:0000259" key="9">
    <source>
        <dbReference type="Pfam" id="PF01850"/>
    </source>
</evidence>
<dbReference type="GO" id="GO:0000287">
    <property type="term" value="F:magnesium ion binding"/>
    <property type="evidence" value="ECO:0007669"/>
    <property type="project" value="UniProtKB-UniRule"/>
</dbReference>
<evidence type="ECO:0000256" key="2">
    <source>
        <dbReference type="ARBA" id="ARBA00022649"/>
    </source>
</evidence>
<dbReference type="InterPro" id="IPR050556">
    <property type="entry name" value="Type_II_TA_system_RNase"/>
</dbReference>
<dbReference type="GO" id="GO:0090729">
    <property type="term" value="F:toxin activity"/>
    <property type="evidence" value="ECO:0007669"/>
    <property type="project" value="UniProtKB-KW"/>
</dbReference>
<gene>
    <name evidence="8" type="primary">vapC</name>
    <name evidence="10" type="ORF">HGD76_05605</name>
</gene>
<dbReference type="HAMAP" id="MF_00265">
    <property type="entry name" value="VapC_Nob1"/>
    <property type="match status" value="1"/>
</dbReference>
<name>A0A6H2BYH7_DOLFA</name>
<sequence length="130" mass="14858">MNGRYLLDTNIIIAFFGSELVVKNNLVQANEVFIPSIAVGELCYGARKSGRSKENLERIEEFIANNTVLECNTETSRIYGEIKNQLRLKGRPLPENDIWIAAISLQYNLILVTRDTHFQEVENLQTVSWI</sequence>
<organism evidence="10 11">
    <name type="scientific">Dolichospermum flos-aquae CCAP 1403/13F</name>
    <dbReference type="NCBI Taxonomy" id="315271"/>
    <lineage>
        <taxon>Bacteria</taxon>
        <taxon>Bacillati</taxon>
        <taxon>Cyanobacteriota</taxon>
        <taxon>Cyanophyceae</taxon>
        <taxon>Nostocales</taxon>
        <taxon>Aphanizomenonaceae</taxon>
        <taxon>Dolichospermum</taxon>
    </lineage>
</organism>
<evidence type="ECO:0000313" key="11">
    <source>
        <dbReference type="Proteomes" id="UP000502433"/>
    </source>
</evidence>
<evidence type="ECO:0000256" key="3">
    <source>
        <dbReference type="ARBA" id="ARBA00022722"/>
    </source>
</evidence>
<dbReference type="CDD" id="cd18753">
    <property type="entry name" value="PIN_VapC4-5_FitB-like"/>
    <property type="match status" value="1"/>
</dbReference>
<evidence type="ECO:0000256" key="6">
    <source>
        <dbReference type="ARBA" id="ARBA00022842"/>
    </source>
</evidence>
<reference evidence="10 11" key="2">
    <citation type="submission" date="2020-04" db="EMBL/GenBank/DDBJ databases">
        <authorList>
            <person name="Fomenkov A."/>
            <person name="Anton B.P."/>
            <person name="Roberts R.J."/>
        </authorList>
    </citation>
    <scope>NUCLEOTIDE SEQUENCE [LARGE SCALE GENOMIC DNA]</scope>
    <source>
        <strain evidence="10 11">CCAP 1403/13f</strain>
    </source>
</reference>
<dbReference type="InterPro" id="IPR029060">
    <property type="entry name" value="PIN-like_dom_sf"/>
</dbReference>
<dbReference type="EC" id="3.1.-.-" evidence="8"/>
<comment type="similarity">
    <text evidence="7 8">Belongs to the PINc/VapC protein family.</text>
</comment>
<evidence type="ECO:0000256" key="8">
    <source>
        <dbReference type="HAMAP-Rule" id="MF_00265"/>
    </source>
</evidence>
<dbReference type="AlphaFoldDB" id="A0A6H2BYH7"/>
<dbReference type="PANTHER" id="PTHR33653">
    <property type="entry name" value="RIBONUCLEASE VAPC2"/>
    <property type="match status" value="1"/>
</dbReference>
<comment type="cofactor">
    <cofactor evidence="1 8">
        <name>Mg(2+)</name>
        <dbReference type="ChEBI" id="CHEBI:18420"/>
    </cofactor>
</comment>
<dbReference type="Proteomes" id="UP000502433">
    <property type="component" value="Chromosome"/>
</dbReference>
<dbReference type="PANTHER" id="PTHR33653:SF1">
    <property type="entry name" value="RIBONUCLEASE VAPC2"/>
    <property type="match status" value="1"/>
</dbReference>
<dbReference type="InterPro" id="IPR022907">
    <property type="entry name" value="VapC_family"/>
</dbReference>
<dbReference type="Pfam" id="PF01850">
    <property type="entry name" value="PIN"/>
    <property type="match status" value="1"/>
</dbReference>
<dbReference type="SUPFAM" id="SSF88723">
    <property type="entry name" value="PIN domain-like"/>
    <property type="match status" value="1"/>
</dbReference>
<dbReference type="GO" id="GO:0004540">
    <property type="term" value="F:RNA nuclease activity"/>
    <property type="evidence" value="ECO:0007669"/>
    <property type="project" value="InterPro"/>
</dbReference>
<dbReference type="InterPro" id="IPR002716">
    <property type="entry name" value="PIN_dom"/>
</dbReference>
<feature type="binding site" evidence="8">
    <location>
        <position position="8"/>
    </location>
    <ligand>
        <name>Mg(2+)</name>
        <dbReference type="ChEBI" id="CHEBI:18420"/>
    </ligand>
</feature>
<feature type="binding site" evidence="8">
    <location>
        <position position="97"/>
    </location>
    <ligand>
        <name>Mg(2+)</name>
        <dbReference type="ChEBI" id="CHEBI:18420"/>
    </ligand>
</feature>
<dbReference type="KEGG" id="dfs:HGD76_05605"/>
<dbReference type="GO" id="GO:0016787">
    <property type="term" value="F:hydrolase activity"/>
    <property type="evidence" value="ECO:0007669"/>
    <property type="project" value="UniProtKB-KW"/>
</dbReference>
<reference evidence="10 11" key="1">
    <citation type="submission" date="2020-04" db="EMBL/GenBank/DDBJ databases">
        <title>Genome-Wide Identification of 5-Methylcytosine Sites in Bacterial Genomes By High-Throughput Sequencing of MspJI Restriction Fragments.</title>
        <authorList>
            <person name="Wu V."/>
        </authorList>
    </citation>
    <scope>NUCLEOTIDE SEQUENCE [LARGE SCALE GENOMIC DNA]</scope>
    <source>
        <strain evidence="10 11">CCAP 1403/13f</strain>
    </source>
</reference>
<keyword evidence="5 8" id="KW-0378">Hydrolase</keyword>
<comment type="function">
    <text evidence="8">Toxic component of a toxin-antitoxin (TA) system. An RNase.</text>
</comment>
<dbReference type="RefSeq" id="WP_168695203.1">
    <property type="nucleotide sequence ID" value="NZ_CP051206.1"/>
</dbReference>
<accession>A0A6H2BYH7</accession>
<evidence type="ECO:0000256" key="1">
    <source>
        <dbReference type="ARBA" id="ARBA00001946"/>
    </source>
</evidence>
<evidence type="ECO:0000256" key="4">
    <source>
        <dbReference type="ARBA" id="ARBA00022723"/>
    </source>
</evidence>
<keyword evidence="6 8" id="KW-0460">Magnesium</keyword>
<keyword evidence="3 8" id="KW-0540">Nuclease</keyword>
<evidence type="ECO:0000313" key="10">
    <source>
        <dbReference type="EMBL" id="QJB43769.1"/>
    </source>
</evidence>
<evidence type="ECO:0000256" key="7">
    <source>
        <dbReference type="ARBA" id="ARBA00038093"/>
    </source>
</evidence>
<keyword evidence="4 8" id="KW-0479">Metal-binding</keyword>
<keyword evidence="2 8" id="KW-1277">Toxin-antitoxin system</keyword>